<keyword evidence="2" id="KW-1185">Reference proteome</keyword>
<name>C5J602_MESCH</name>
<sequence length="268" mass="31035">MLLKLFKMEEKTIMRYEDLEFKIPIESEGYEKDSKFVIGQIINILQERKNSGDDKIIINTNLKLGLPLENINKIAGPMIEAWATEVFAGIRDVQNNKYNLINVEAQERLEMADIILQFKKDNGKVLTGNIDVKATANDIVNSGKGPNIASFSRIRTAYVVEPDYMFIVLSIKHKVYSERNEQTQLMDGIMEVVDFDAYDLKFIGDNDINYNPALGTGQIQIKDINYVSFKKRTTWEMCQLLDKKYLHSSRKTIKDFYREAIKNKWIKL</sequence>
<dbReference type="AlphaFoldDB" id="C5J602"/>
<evidence type="ECO:0000313" key="1">
    <source>
        <dbReference type="EMBL" id="CAT04894.1"/>
    </source>
</evidence>
<dbReference type="REBASE" id="21117">
    <property type="entry name" value="McoHRCORF2040P"/>
</dbReference>
<dbReference type="Proteomes" id="UP000001491">
    <property type="component" value="Chromosome"/>
</dbReference>
<dbReference type="HOGENOM" id="CLU_1097295_0_0_14"/>
<evidence type="ECO:0000313" key="2">
    <source>
        <dbReference type="Proteomes" id="UP000001491"/>
    </source>
</evidence>
<reference evidence="2" key="1">
    <citation type="journal article" date="2009" name="BMC Bioinformatics">
        <title>The Mycoplasma conjunctivae genome sequencing, annotation and analysis.</title>
        <authorList>
            <person name="Calderon-Copete S.P."/>
            <person name="Wigger G."/>
            <person name="Wunderlin C."/>
            <person name="Schmidheini T."/>
            <person name="Frey J."/>
            <person name="Quail M.A."/>
            <person name="Falquet L."/>
        </authorList>
    </citation>
    <scope>NUCLEOTIDE SEQUENCE [LARGE SCALE GENOMIC DNA]</scope>
    <source>
        <strain evidence="2">ATCC 25834 / NCTC 10147 / HRC/581</strain>
    </source>
</reference>
<dbReference type="KEGG" id="mco:MCJ_002030"/>
<organism evidence="1 2">
    <name type="scientific">Mesomycoplasma conjunctivae (strain ATCC 25834 / NCTC 10147 / HRC/581)</name>
    <name type="common">Mycoplasma conjunctivae</name>
    <dbReference type="NCBI Taxonomy" id="572263"/>
    <lineage>
        <taxon>Bacteria</taxon>
        <taxon>Bacillati</taxon>
        <taxon>Mycoplasmatota</taxon>
        <taxon>Mycoplasmoidales</taxon>
        <taxon>Metamycoplasmataceae</taxon>
        <taxon>Mesomycoplasma</taxon>
    </lineage>
</organism>
<gene>
    <name evidence="1" type="ordered locus">MCJ_002030</name>
</gene>
<protein>
    <submittedName>
        <fullName evidence="1">HYPOTHETICAL Type-2 restriction enzyme HpaI</fullName>
    </submittedName>
</protein>
<dbReference type="EMBL" id="FM864216">
    <property type="protein sequence ID" value="CAT04894.1"/>
    <property type="molecule type" value="Genomic_DNA"/>
</dbReference>
<accession>C5J602</accession>
<proteinExistence type="predicted"/>
<dbReference type="eggNOG" id="ENOG5033TDJ">
    <property type="taxonomic scope" value="Bacteria"/>
</dbReference>